<keyword evidence="5 9" id="KW-0418">Kinase</keyword>
<feature type="binding site" evidence="9">
    <location>
        <begin position="100"/>
        <end position="101"/>
    </location>
    <ligand>
        <name>ATP</name>
        <dbReference type="ChEBI" id="CHEBI:30616"/>
    </ligand>
</feature>
<keyword evidence="1 9" id="KW-0808">Transferase</keyword>
<dbReference type="GO" id="GO:0002189">
    <property type="term" value="C:ribose phosphate diphosphokinase complex"/>
    <property type="evidence" value="ECO:0007669"/>
    <property type="project" value="TreeGrafter"/>
</dbReference>
<evidence type="ECO:0000256" key="2">
    <source>
        <dbReference type="ARBA" id="ARBA00022723"/>
    </source>
</evidence>
<dbReference type="InterPro" id="IPR000842">
    <property type="entry name" value="PRib_PP_synth_CS"/>
</dbReference>
<comment type="subcellular location">
    <subcellularLocation>
        <location evidence="9">Cytoplasm</location>
    </subcellularLocation>
</comment>
<evidence type="ECO:0000256" key="9">
    <source>
        <dbReference type="HAMAP-Rule" id="MF_00583"/>
    </source>
</evidence>
<comment type="caution">
    <text evidence="11">The sequence shown here is derived from an EMBL/GenBank/DDBJ whole genome shotgun (WGS) entry which is preliminary data.</text>
</comment>
<dbReference type="FunFam" id="3.40.50.2020:FF:000002">
    <property type="entry name" value="Ribose-phosphate pyrophosphokinase"/>
    <property type="match status" value="1"/>
</dbReference>
<dbReference type="AlphaFoldDB" id="N9WBH3"/>
<comment type="cofactor">
    <cofactor evidence="9">
        <name>Mg(2+)</name>
        <dbReference type="ChEBI" id="CHEBI:18420"/>
    </cofactor>
    <text evidence="9">Binds 2 Mg(2+) ions per subunit.</text>
</comment>
<feature type="binding site" evidence="9">
    <location>
        <position position="134"/>
    </location>
    <ligand>
        <name>Mg(2+)</name>
        <dbReference type="ChEBI" id="CHEBI:18420"/>
    </ligand>
</feature>
<comment type="pathway">
    <text evidence="9">Metabolic intermediate biosynthesis; 5-phospho-alpha-D-ribose 1-diphosphate biosynthesis; 5-phospho-alpha-D-ribose 1-diphosphate from D-ribose 5-phosphate (route I): step 1/1.</text>
</comment>
<evidence type="ECO:0000256" key="6">
    <source>
        <dbReference type="ARBA" id="ARBA00022840"/>
    </source>
</evidence>
<evidence type="ECO:0000256" key="1">
    <source>
        <dbReference type="ARBA" id="ARBA00022679"/>
    </source>
</evidence>
<dbReference type="GO" id="GO:0005737">
    <property type="term" value="C:cytoplasm"/>
    <property type="evidence" value="ECO:0007669"/>
    <property type="project" value="UniProtKB-SubCell"/>
</dbReference>
<dbReference type="GO" id="GO:0004749">
    <property type="term" value="F:ribose phosphate diphosphokinase activity"/>
    <property type="evidence" value="ECO:0007669"/>
    <property type="project" value="UniProtKB-UniRule"/>
</dbReference>
<dbReference type="NCBIfam" id="NF002618">
    <property type="entry name" value="PRK02269.1"/>
    <property type="match status" value="1"/>
</dbReference>
<feature type="binding site" evidence="9">
    <location>
        <position position="201"/>
    </location>
    <ligand>
        <name>D-ribose 5-phosphate</name>
        <dbReference type="ChEBI" id="CHEBI:78346"/>
    </ligand>
</feature>
<dbReference type="GO" id="GO:0006164">
    <property type="term" value="P:purine nucleotide biosynthetic process"/>
    <property type="evidence" value="ECO:0007669"/>
    <property type="project" value="TreeGrafter"/>
</dbReference>
<dbReference type="EC" id="2.7.6.1" evidence="9"/>
<comment type="catalytic activity">
    <reaction evidence="8 9">
        <text>D-ribose 5-phosphate + ATP = 5-phospho-alpha-D-ribose 1-diphosphate + AMP + H(+)</text>
        <dbReference type="Rhea" id="RHEA:15609"/>
        <dbReference type="ChEBI" id="CHEBI:15378"/>
        <dbReference type="ChEBI" id="CHEBI:30616"/>
        <dbReference type="ChEBI" id="CHEBI:58017"/>
        <dbReference type="ChEBI" id="CHEBI:78346"/>
        <dbReference type="ChEBI" id="CHEBI:456215"/>
        <dbReference type="EC" id="2.7.6.1"/>
    </reaction>
</comment>
<dbReference type="InterPro" id="IPR005946">
    <property type="entry name" value="Rib-P_diPkinase"/>
</dbReference>
<keyword evidence="7 9" id="KW-0460">Magnesium</keyword>
<keyword evidence="12" id="KW-1185">Reference proteome</keyword>
<evidence type="ECO:0000313" key="11">
    <source>
        <dbReference type="EMBL" id="ENZ00366.1"/>
    </source>
</evidence>
<reference evidence="11 12" key="1">
    <citation type="submission" date="2013-01" db="EMBL/GenBank/DDBJ databases">
        <title>The Genome Sequence of Clostridium colicanis 209318.</title>
        <authorList>
            <consortium name="The Broad Institute Genome Sequencing Platform"/>
            <person name="Earl A."/>
            <person name="Ward D."/>
            <person name="Feldgarden M."/>
            <person name="Gevers D."/>
            <person name="Courvalin P."/>
            <person name="Lambert T."/>
            <person name="Walker B."/>
            <person name="Young S.K."/>
            <person name="Zeng Q."/>
            <person name="Gargeya S."/>
            <person name="Fitzgerald M."/>
            <person name="Haas B."/>
            <person name="Abouelleil A."/>
            <person name="Alvarado L."/>
            <person name="Arachchi H.M."/>
            <person name="Berlin A.M."/>
            <person name="Chapman S.B."/>
            <person name="Dewar J."/>
            <person name="Goldberg J."/>
            <person name="Griggs A."/>
            <person name="Gujja S."/>
            <person name="Hansen M."/>
            <person name="Howarth C."/>
            <person name="Imamovic A."/>
            <person name="Larimer J."/>
            <person name="McCowan C."/>
            <person name="Murphy C."/>
            <person name="Neiman D."/>
            <person name="Pearson M."/>
            <person name="Priest M."/>
            <person name="Roberts A."/>
            <person name="Saif S."/>
            <person name="Shea T."/>
            <person name="Sisk P."/>
            <person name="Sykes S."/>
            <person name="Wortman J."/>
            <person name="Nusbaum C."/>
            <person name="Birren B."/>
        </authorList>
    </citation>
    <scope>NUCLEOTIDE SEQUENCE [LARGE SCALE GENOMIC DNA]</scope>
    <source>
        <strain evidence="11 12">209318</strain>
    </source>
</reference>
<dbReference type="InterPro" id="IPR000836">
    <property type="entry name" value="PRTase_dom"/>
</dbReference>
<organism evidence="11 12">
    <name type="scientific">Clostridium thermobutyricum</name>
    <dbReference type="NCBI Taxonomy" id="29372"/>
    <lineage>
        <taxon>Bacteria</taxon>
        <taxon>Bacillati</taxon>
        <taxon>Bacillota</taxon>
        <taxon>Clostridia</taxon>
        <taxon>Eubacteriales</taxon>
        <taxon>Clostridiaceae</taxon>
        <taxon>Clostridium</taxon>
    </lineage>
</organism>
<keyword evidence="4 9" id="KW-0547">Nucleotide-binding</keyword>
<keyword evidence="2 9" id="KW-0479">Metal-binding</keyword>
<keyword evidence="9" id="KW-0963">Cytoplasm</keyword>
<dbReference type="PROSITE" id="PS00114">
    <property type="entry name" value="PRPP_SYNTHASE"/>
    <property type="match status" value="1"/>
</dbReference>
<dbReference type="UniPathway" id="UPA00087">
    <property type="reaction ID" value="UER00172"/>
</dbReference>
<name>N9WBH3_9CLOT</name>
<feature type="active site" evidence="9">
    <location>
        <position position="199"/>
    </location>
</feature>
<dbReference type="PANTHER" id="PTHR10210:SF41">
    <property type="entry name" value="RIBOSE-PHOSPHATE PYROPHOSPHOKINASE 1, CHLOROPLASTIC"/>
    <property type="match status" value="1"/>
</dbReference>
<dbReference type="Pfam" id="PF13793">
    <property type="entry name" value="Pribosyltran_N"/>
    <property type="match status" value="1"/>
</dbReference>
<dbReference type="GO" id="GO:0000287">
    <property type="term" value="F:magnesium ion binding"/>
    <property type="evidence" value="ECO:0007669"/>
    <property type="project" value="UniProtKB-UniRule"/>
</dbReference>
<dbReference type="HOGENOM" id="CLU_033546_1_0_9"/>
<proteinExistence type="inferred from homology"/>
<gene>
    <name evidence="9" type="primary">prs</name>
    <name evidence="11" type="ORF">HMPREF1092_02532</name>
</gene>
<dbReference type="eggNOG" id="COG0462">
    <property type="taxonomic scope" value="Bacteria"/>
</dbReference>
<evidence type="ECO:0000256" key="5">
    <source>
        <dbReference type="ARBA" id="ARBA00022777"/>
    </source>
</evidence>
<keyword evidence="6 9" id="KW-0067">ATP-binding</keyword>
<feature type="binding site" evidence="9">
    <location>
        <begin position="229"/>
        <end position="233"/>
    </location>
    <ligand>
        <name>D-ribose 5-phosphate</name>
        <dbReference type="ChEBI" id="CHEBI:78346"/>
    </ligand>
</feature>
<dbReference type="FunFam" id="3.40.50.2020:FF:000014">
    <property type="entry name" value="Ribose-phosphate pyrophosphokinase 1"/>
    <property type="match status" value="1"/>
</dbReference>
<dbReference type="EMBL" id="AGYT01000014">
    <property type="protein sequence ID" value="ENZ00366.1"/>
    <property type="molecule type" value="Genomic_DNA"/>
</dbReference>
<evidence type="ECO:0000256" key="7">
    <source>
        <dbReference type="ARBA" id="ARBA00022842"/>
    </source>
</evidence>
<dbReference type="NCBIfam" id="TIGR01251">
    <property type="entry name" value="ribP_PPkin"/>
    <property type="match status" value="1"/>
</dbReference>
<dbReference type="HAMAP" id="MF_00583_B">
    <property type="entry name" value="RibP_PPkinase_B"/>
    <property type="match status" value="1"/>
</dbReference>
<dbReference type="NCBIfam" id="NF002320">
    <property type="entry name" value="PRK01259.1"/>
    <property type="match status" value="1"/>
</dbReference>
<dbReference type="GO" id="GO:0016301">
    <property type="term" value="F:kinase activity"/>
    <property type="evidence" value="ECO:0007669"/>
    <property type="project" value="UniProtKB-KW"/>
</dbReference>
<dbReference type="CDD" id="cd06223">
    <property type="entry name" value="PRTases_typeI"/>
    <property type="match status" value="1"/>
</dbReference>
<dbReference type="SUPFAM" id="SSF53271">
    <property type="entry name" value="PRTase-like"/>
    <property type="match status" value="1"/>
</dbReference>
<dbReference type="PATRIC" id="fig|999411.4.peg.2475"/>
<accession>N9WBH3</accession>
<dbReference type="GO" id="GO:0006015">
    <property type="term" value="P:5-phosphoribose 1-diphosphate biosynthetic process"/>
    <property type="evidence" value="ECO:0007669"/>
    <property type="project" value="UniProtKB-UniRule"/>
</dbReference>
<feature type="binding site" evidence="9">
    <location>
        <position position="225"/>
    </location>
    <ligand>
        <name>D-ribose 5-phosphate</name>
        <dbReference type="ChEBI" id="CHEBI:78346"/>
    </ligand>
</feature>
<keyword evidence="3 9" id="KW-0545">Nucleotide biosynthesis</keyword>
<dbReference type="SMART" id="SM01400">
    <property type="entry name" value="Pribosyltran_N"/>
    <property type="match status" value="1"/>
</dbReference>
<protein>
    <recommendedName>
        <fullName evidence="9">Ribose-phosphate pyrophosphokinase</fullName>
        <shortName evidence="9">RPPK</shortName>
        <ecNumber evidence="9">2.7.6.1</ecNumber>
    </recommendedName>
    <alternativeName>
        <fullName evidence="9">5-phospho-D-ribosyl alpha-1-diphosphate synthase</fullName>
    </alternativeName>
    <alternativeName>
        <fullName evidence="9">Phosphoribosyl diphosphate synthase</fullName>
    </alternativeName>
    <alternativeName>
        <fullName evidence="9">Phosphoribosyl pyrophosphate synthase</fullName>
        <shortName evidence="9">P-Rib-PP synthase</shortName>
        <shortName evidence="9">PRPP synthase</shortName>
        <shortName evidence="9">PRPPase</shortName>
    </alternativeName>
</protein>
<evidence type="ECO:0000256" key="3">
    <source>
        <dbReference type="ARBA" id="ARBA00022727"/>
    </source>
</evidence>
<dbReference type="GO" id="GO:0005524">
    <property type="term" value="F:ATP binding"/>
    <property type="evidence" value="ECO:0007669"/>
    <property type="project" value="UniProtKB-KW"/>
</dbReference>
<dbReference type="InterPro" id="IPR029057">
    <property type="entry name" value="PRTase-like"/>
</dbReference>
<dbReference type="Pfam" id="PF14572">
    <property type="entry name" value="Pribosyl_synth"/>
    <property type="match status" value="1"/>
</dbReference>
<evidence type="ECO:0000256" key="8">
    <source>
        <dbReference type="ARBA" id="ARBA00049535"/>
    </source>
</evidence>
<comment type="similarity">
    <text evidence="9">Belongs to the ribose-phosphate pyrophosphokinase family. Class I subfamily.</text>
</comment>
<comment type="subunit">
    <text evidence="9">Homohexamer.</text>
</comment>
<evidence type="ECO:0000259" key="10">
    <source>
        <dbReference type="Pfam" id="PF13793"/>
    </source>
</evidence>
<feature type="domain" description="Ribose-phosphate pyrophosphokinase N-terminal" evidence="10">
    <location>
        <begin position="8"/>
        <end position="124"/>
    </location>
</feature>
<dbReference type="Proteomes" id="UP000013097">
    <property type="component" value="Unassembled WGS sequence"/>
</dbReference>
<dbReference type="Gene3D" id="3.40.50.2020">
    <property type="match status" value="2"/>
</dbReference>
<evidence type="ECO:0000313" key="12">
    <source>
        <dbReference type="Proteomes" id="UP000013097"/>
    </source>
</evidence>
<comment type="function">
    <text evidence="9">Involved in the biosynthesis of the central metabolite phospho-alpha-D-ribosyl-1-pyrophosphate (PRPP) via the transfer of pyrophosphoryl group from ATP to 1-hydroxyl of ribose-5-phosphate (Rib-5-P).</text>
</comment>
<dbReference type="PANTHER" id="PTHR10210">
    <property type="entry name" value="RIBOSE-PHOSPHATE DIPHOSPHOKINASE FAMILY MEMBER"/>
    <property type="match status" value="1"/>
</dbReference>
<dbReference type="InterPro" id="IPR037515">
    <property type="entry name" value="Rib-P_diPkinase_bac"/>
</dbReference>
<dbReference type="InterPro" id="IPR029099">
    <property type="entry name" value="Pribosyltran_N"/>
</dbReference>
<feature type="binding site" evidence="9">
    <location>
        <begin position="41"/>
        <end position="43"/>
    </location>
    <ligand>
        <name>ATP</name>
        <dbReference type="ChEBI" id="CHEBI:30616"/>
    </ligand>
</feature>
<dbReference type="RefSeq" id="WP_002598993.1">
    <property type="nucleotide sequence ID" value="NZ_CAUWHC010000010.1"/>
</dbReference>
<dbReference type="GO" id="GO:0009156">
    <property type="term" value="P:ribonucleoside monophosphate biosynthetic process"/>
    <property type="evidence" value="ECO:0007669"/>
    <property type="project" value="InterPro"/>
</dbReference>
<evidence type="ECO:0000256" key="4">
    <source>
        <dbReference type="ARBA" id="ARBA00022741"/>
    </source>
</evidence>
<feature type="binding site" evidence="9">
    <location>
        <position position="176"/>
    </location>
    <ligand>
        <name>Mg(2+)</name>
        <dbReference type="ChEBI" id="CHEBI:18420"/>
    </ligand>
</feature>
<sequence>MVTHGNNIKIFTGNSHPELAKEIAKILEVELGDSKVGTFSDGEISVDINETVRGADVFIVQSTSSPVNNNLMELLIMIDAFKRASAGRITAVIPYYGYARQDRKAKSRDPITAKLVADLLTTAGANRVLTMDLHASQIQGYFNIPVDHLVGSPILAKYFIDKGMDDQDDVVVVSPDLGSVTRARKFADKLHAPIAIIDKRRPKANVSEIMNIIGDIEGKRCILLDDMIDTAGTITNAANALKDLGAKNVYACCTHGVLSGPAFERINNSAIEELVMLNTIDLPENIDKNKFKSLSVAPIFAEAIQRIYDDKPISKLFEV</sequence>